<dbReference type="RefSeq" id="WP_344438368.1">
    <property type="nucleotide sequence ID" value="NZ_BAAALF010000004.1"/>
</dbReference>
<evidence type="ECO:0000313" key="3">
    <source>
        <dbReference type="Proteomes" id="UP001500037"/>
    </source>
</evidence>
<reference evidence="2 3" key="1">
    <citation type="journal article" date="2019" name="Int. J. Syst. Evol. Microbiol.">
        <title>The Global Catalogue of Microorganisms (GCM) 10K type strain sequencing project: providing services to taxonomists for standard genome sequencing and annotation.</title>
        <authorList>
            <consortium name="The Broad Institute Genomics Platform"/>
            <consortium name="The Broad Institute Genome Sequencing Center for Infectious Disease"/>
            <person name="Wu L."/>
            <person name="Ma J."/>
        </authorList>
    </citation>
    <scope>NUCLEOTIDE SEQUENCE [LARGE SCALE GENOMIC DNA]</scope>
    <source>
        <strain evidence="2 3">JCM 13004</strain>
    </source>
</reference>
<sequence>MRTRKQLTPLGAVGAGLAAGAIGTVCMDTVRFLRQRRAGGEHNALRWEFAPVRSWQEAPDPGQVGKRLAEAFTLRELPDSAAFPISTFMHWAYGVGNAAGYGVVSASLRKPHVLHGLPFGALVWLSGYVVLPIAGLYRPIWTYDTKTLGDDLTAHLAYGVGTSSAFWLLSRVSVFSRQL</sequence>
<evidence type="ECO:0000313" key="2">
    <source>
        <dbReference type="EMBL" id="GAA1217661.1"/>
    </source>
</evidence>
<organism evidence="2 3">
    <name type="scientific">Kitasatospora nipponensis</name>
    <dbReference type="NCBI Taxonomy" id="258049"/>
    <lineage>
        <taxon>Bacteria</taxon>
        <taxon>Bacillati</taxon>
        <taxon>Actinomycetota</taxon>
        <taxon>Actinomycetes</taxon>
        <taxon>Kitasatosporales</taxon>
        <taxon>Streptomycetaceae</taxon>
        <taxon>Kitasatospora</taxon>
    </lineage>
</organism>
<protein>
    <recommendedName>
        <fullName evidence="4">DUF1440 domain-containing protein</fullName>
    </recommendedName>
</protein>
<keyword evidence="1" id="KW-0812">Transmembrane</keyword>
<feature type="transmembrane region" description="Helical" evidence="1">
    <location>
        <begin position="152"/>
        <end position="169"/>
    </location>
</feature>
<accession>A0ABN1VNC3</accession>
<keyword evidence="1" id="KW-0472">Membrane</keyword>
<feature type="transmembrane region" description="Helical" evidence="1">
    <location>
        <begin position="81"/>
        <end position="104"/>
    </location>
</feature>
<feature type="transmembrane region" description="Helical" evidence="1">
    <location>
        <begin position="116"/>
        <end position="140"/>
    </location>
</feature>
<evidence type="ECO:0000256" key="1">
    <source>
        <dbReference type="SAM" id="Phobius"/>
    </source>
</evidence>
<gene>
    <name evidence="2" type="ORF">GCM10009665_04450</name>
</gene>
<dbReference type="EMBL" id="BAAALF010000004">
    <property type="protein sequence ID" value="GAA1217661.1"/>
    <property type="molecule type" value="Genomic_DNA"/>
</dbReference>
<proteinExistence type="predicted"/>
<keyword evidence="1" id="KW-1133">Transmembrane helix</keyword>
<keyword evidence="3" id="KW-1185">Reference proteome</keyword>
<dbReference type="Proteomes" id="UP001500037">
    <property type="component" value="Unassembled WGS sequence"/>
</dbReference>
<comment type="caution">
    <text evidence="2">The sequence shown here is derived from an EMBL/GenBank/DDBJ whole genome shotgun (WGS) entry which is preliminary data.</text>
</comment>
<name>A0ABN1VNC3_9ACTN</name>
<evidence type="ECO:0008006" key="4">
    <source>
        <dbReference type="Google" id="ProtNLM"/>
    </source>
</evidence>